<comment type="caution">
    <text evidence="3">The sequence shown here is derived from an EMBL/GenBank/DDBJ whole genome shotgun (WGS) entry which is preliminary data.</text>
</comment>
<dbReference type="InterPro" id="IPR037103">
    <property type="entry name" value="Tubulin/FtsZ-like_C"/>
</dbReference>
<evidence type="ECO:0000256" key="2">
    <source>
        <dbReference type="ARBA" id="ARBA00023134"/>
    </source>
</evidence>
<dbReference type="NCBIfam" id="TIGR02058">
    <property type="entry name" value="lin0512_fam"/>
    <property type="match status" value="1"/>
</dbReference>
<evidence type="ECO:0000313" key="4">
    <source>
        <dbReference type="Proteomes" id="UP000298347"/>
    </source>
</evidence>
<organism evidence="3 4">
    <name type="scientific">Sporolactobacillus shoreae</name>
    <dbReference type="NCBI Taxonomy" id="1465501"/>
    <lineage>
        <taxon>Bacteria</taxon>
        <taxon>Bacillati</taxon>
        <taxon>Bacillota</taxon>
        <taxon>Bacilli</taxon>
        <taxon>Bacillales</taxon>
        <taxon>Sporolactobacillaceae</taxon>
        <taxon>Sporolactobacillus</taxon>
    </lineage>
</organism>
<dbReference type="Proteomes" id="UP000298347">
    <property type="component" value="Unassembled WGS sequence"/>
</dbReference>
<dbReference type="AlphaFoldDB" id="A0A4Z0GLC1"/>
<keyword evidence="4" id="KW-1185">Reference proteome</keyword>
<proteinExistence type="predicted"/>
<name>A0A4Z0GLC1_9BACL</name>
<reference evidence="3 4" key="1">
    <citation type="journal article" date="2015" name="Int. J. Syst. Evol. Microbiol.">
        <title>Sporolactobacillus shoreae sp. nov. and Sporolactobacillus spathodeae sp. nov., two spore-forming lactic acid bacteria isolated from tree barks in Thailand.</title>
        <authorList>
            <person name="Thamacharoensuk T."/>
            <person name="Kitahara M."/>
            <person name="Ohkuma M."/>
            <person name="Thongchul N."/>
            <person name="Tanasupawat S."/>
        </authorList>
    </citation>
    <scope>NUCLEOTIDE SEQUENCE [LARGE SCALE GENOMIC DNA]</scope>
    <source>
        <strain evidence="3 4">BK92</strain>
    </source>
</reference>
<evidence type="ECO:0000313" key="3">
    <source>
        <dbReference type="EMBL" id="TGA97783.1"/>
    </source>
</evidence>
<gene>
    <name evidence="3" type="ORF">E4665_10305</name>
</gene>
<dbReference type="RefSeq" id="WP_135348715.1">
    <property type="nucleotide sequence ID" value="NZ_SRJD01000011.1"/>
</dbReference>
<dbReference type="GO" id="GO:0005525">
    <property type="term" value="F:GTP binding"/>
    <property type="evidence" value="ECO:0007669"/>
    <property type="project" value="UniProtKB-KW"/>
</dbReference>
<dbReference type="PANTHER" id="PTHR34784">
    <property type="entry name" value="50S RIBOSOMAL PROTEIN L34"/>
    <property type="match status" value="1"/>
</dbReference>
<dbReference type="Gene3D" id="3.30.1330.20">
    <property type="entry name" value="Tubulin/FtsZ, C-terminal domain"/>
    <property type="match status" value="1"/>
</dbReference>
<dbReference type="Pfam" id="PF09585">
    <property type="entry name" value="Lin0512_fam"/>
    <property type="match status" value="1"/>
</dbReference>
<keyword evidence="2" id="KW-0342">GTP-binding</keyword>
<dbReference type="PANTHER" id="PTHR34784:SF1">
    <property type="entry name" value="50S RIBOSOMAL PROTEIN L34"/>
    <property type="match status" value="1"/>
</dbReference>
<evidence type="ECO:0008006" key="5">
    <source>
        <dbReference type="Google" id="ProtNLM"/>
    </source>
</evidence>
<dbReference type="EMBL" id="SRJD01000011">
    <property type="protein sequence ID" value="TGA97783.1"/>
    <property type="molecule type" value="Genomic_DNA"/>
</dbReference>
<protein>
    <recommendedName>
        <fullName evidence="5">Lin0512 family protein</fullName>
    </recommendedName>
</protein>
<evidence type="ECO:0000256" key="1">
    <source>
        <dbReference type="ARBA" id="ARBA00022741"/>
    </source>
</evidence>
<dbReference type="OrthoDB" id="6165729at2"/>
<sequence>MNHLLFIETGVGVDVHGQDVTTAAVRAVVDAIHKNSMPGITDLLPDHDLNNMEVTIRLAVPLDKKSLDLDRVKAEIPYGTVTVIVMDGGMATPSGIFLKDKNDKNDLMYIVNASVEVGY</sequence>
<keyword evidence="1" id="KW-0547">Nucleotide-binding</keyword>
<accession>A0A4Z0GLC1</accession>
<dbReference type="InterPro" id="IPR011719">
    <property type="entry name" value="CHP02058"/>
</dbReference>